<organism evidence="4 5">
    <name type="scientific">Caenorhabditis angaria</name>
    <dbReference type="NCBI Taxonomy" id="860376"/>
    <lineage>
        <taxon>Eukaryota</taxon>
        <taxon>Metazoa</taxon>
        <taxon>Ecdysozoa</taxon>
        <taxon>Nematoda</taxon>
        <taxon>Chromadorea</taxon>
        <taxon>Rhabditida</taxon>
        <taxon>Rhabditina</taxon>
        <taxon>Rhabditomorpha</taxon>
        <taxon>Rhabditoidea</taxon>
        <taxon>Rhabditidae</taxon>
        <taxon>Peloderinae</taxon>
        <taxon>Caenorhabditis</taxon>
    </lineage>
</organism>
<dbReference type="InterPro" id="IPR004843">
    <property type="entry name" value="Calcineurin-like_PHP"/>
</dbReference>
<dbReference type="EMBL" id="CANHGI010000004">
    <property type="protein sequence ID" value="CAI5447437.1"/>
    <property type="molecule type" value="Genomic_DNA"/>
</dbReference>
<dbReference type="PANTHER" id="PTHR11668">
    <property type="entry name" value="SERINE/THREONINE PROTEIN PHOSPHATASE"/>
    <property type="match status" value="1"/>
</dbReference>
<protein>
    <recommendedName>
        <fullName evidence="1">Serine/threonine-protein phosphatase</fullName>
        <ecNumber evidence="1">3.1.3.16</ecNumber>
    </recommendedName>
</protein>
<dbReference type="InterPro" id="IPR006186">
    <property type="entry name" value="Ser/Thr-sp_prot-phosphatase"/>
</dbReference>
<dbReference type="Gene3D" id="3.60.21.10">
    <property type="match status" value="1"/>
</dbReference>
<dbReference type="EC" id="3.1.3.16" evidence="1"/>
<feature type="compositionally biased region" description="Low complexity" evidence="2">
    <location>
        <begin position="395"/>
        <end position="412"/>
    </location>
</feature>
<comment type="catalytic activity">
    <reaction evidence="1">
        <text>O-phospho-L-threonyl-[protein] + H2O = L-threonyl-[protein] + phosphate</text>
        <dbReference type="Rhea" id="RHEA:47004"/>
        <dbReference type="Rhea" id="RHEA-COMP:11060"/>
        <dbReference type="Rhea" id="RHEA-COMP:11605"/>
        <dbReference type="ChEBI" id="CHEBI:15377"/>
        <dbReference type="ChEBI" id="CHEBI:30013"/>
        <dbReference type="ChEBI" id="CHEBI:43474"/>
        <dbReference type="ChEBI" id="CHEBI:61977"/>
        <dbReference type="EC" id="3.1.3.16"/>
    </reaction>
</comment>
<dbReference type="Proteomes" id="UP001152747">
    <property type="component" value="Unassembled WGS sequence"/>
</dbReference>
<dbReference type="GO" id="GO:0005737">
    <property type="term" value="C:cytoplasm"/>
    <property type="evidence" value="ECO:0007669"/>
    <property type="project" value="TreeGrafter"/>
</dbReference>
<evidence type="ECO:0000313" key="4">
    <source>
        <dbReference type="EMBL" id="CAI5447437.1"/>
    </source>
</evidence>
<evidence type="ECO:0000313" key="5">
    <source>
        <dbReference type="Proteomes" id="UP001152747"/>
    </source>
</evidence>
<dbReference type="InterPro" id="IPR050341">
    <property type="entry name" value="PP1_catalytic_subunit"/>
</dbReference>
<comment type="caution">
    <text evidence="4">The sequence shown here is derived from an EMBL/GenBank/DDBJ whole genome shotgun (WGS) entry which is preliminary data.</text>
</comment>
<accession>A0A9P1IKV0</accession>
<proteinExistence type="inferred from homology"/>
<feature type="domain" description="Serine/threonine specific protein phosphatases" evidence="3">
    <location>
        <begin position="186"/>
        <end position="191"/>
    </location>
</feature>
<keyword evidence="5" id="KW-1185">Reference proteome</keyword>
<dbReference type="PANTHER" id="PTHR11668:SF450">
    <property type="entry name" value="SERINE_THREONINE-PROTEIN PHOSPHATASE"/>
    <property type="match status" value="1"/>
</dbReference>
<dbReference type="InterPro" id="IPR029052">
    <property type="entry name" value="Metallo-depent_PP-like"/>
</dbReference>
<feature type="region of interest" description="Disordered" evidence="2">
    <location>
        <begin position="381"/>
        <end position="436"/>
    </location>
</feature>
<evidence type="ECO:0000259" key="3">
    <source>
        <dbReference type="PROSITE" id="PS00125"/>
    </source>
</evidence>
<sequence length="436" mass="49468">MLSTLSFKNSSKHGSKSSVKAESTVDQKKEEKIKDAEYYARKKARREKRAEEKALREWNLIAFAENHFRVVATANKKLIVYKKYILFILCQQAKEQFMKDQMLVEVNAPCTIVGDLHGQFQDLIRILNHGSKVKPDFADANKRDLAFLHNNYVFLGDYVDRGQNSLEVICTLFSLKLLYPNRFILLRGNHETLTVNNTYGFKHELINRLGDEDGFEVWRRFNDCFACMPLAANVGGKILCMHGGISDKMESLNDINKIPRPFTDPKPETLAEDLLWSDPVDASSIHVVGKTATFMTNKVRGVSVAFNEQAVLDFLKKYKLELIVRAHQVQPYGYQFFAGGKMITIFSAPNYLENNIGAFLTVTKSGAVEIHQLKFVEPKEYEQEVGRKNEKSRGSKSTSSTSSSTSKSSNARGGRGNGQKKKKRAKSEHIDESYKH</sequence>
<dbReference type="OrthoDB" id="5840512at2759"/>
<comment type="similarity">
    <text evidence="1">Belongs to the PPP phosphatase family.</text>
</comment>
<dbReference type="Pfam" id="PF00149">
    <property type="entry name" value="Metallophos"/>
    <property type="match status" value="1"/>
</dbReference>
<evidence type="ECO:0000256" key="1">
    <source>
        <dbReference type="RuleBase" id="RU004273"/>
    </source>
</evidence>
<dbReference type="GO" id="GO:0005634">
    <property type="term" value="C:nucleus"/>
    <property type="evidence" value="ECO:0007669"/>
    <property type="project" value="TreeGrafter"/>
</dbReference>
<reference evidence="4" key="1">
    <citation type="submission" date="2022-11" db="EMBL/GenBank/DDBJ databases">
        <authorList>
            <person name="Kikuchi T."/>
        </authorList>
    </citation>
    <scope>NUCLEOTIDE SEQUENCE</scope>
    <source>
        <strain evidence="4">PS1010</strain>
    </source>
</reference>
<dbReference type="SUPFAM" id="SSF56300">
    <property type="entry name" value="Metallo-dependent phosphatases"/>
    <property type="match status" value="1"/>
</dbReference>
<dbReference type="PROSITE" id="PS00125">
    <property type="entry name" value="SER_THR_PHOSPHATASE"/>
    <property type="match status" value="1"/>
</dbReference>
<feature type="compositionally biased region" description="Basic and acidic residues" evidence="2">
    <location>
        <begin position="381"/>
        <end position="393"/>
    </location>
</feature>
<dbReference type="SMART" id="SM00156">
    <property type="entry name" value="PP2Ac"/>
    <property type="match status" value="1"/>
</dbReference>
<feature type="compositionally biased region" description="Basic and acidic residues" evidence="2">
    <location>
        <begin position="427"/>
        <end position="436"/>
    </location>
</feature>
<dbReference type="PRINTS" id="PR00114">
    <property type="entry name" value="STPHPHTASE"/>
</dbReference>
<feature type="region of interest" description="Disordered" evidence="2">
    <location>
        <begin position="1"/>
        <end position="30"/>
    </location>
</feature>
<dbReference type="GO" id="GO:0004722">
    <property type="term" value="F:protein serine/threonine phosphatase activity"/>
    <property type="evidence" value="ECO:0007669"/>
    <property type="project" value="UniProtKB-EC"/>
</dbReference>
<name>A0A9P1IKV0_9PELO</name>
<keyword evidence="1" id="KW-0378">Hydrolase</keyword>
<dbReference type="AlphaFoldDB" id="A0A9P1IKV0"/>
<gene>
    <name evidence="4" type="ORF">CAMP_LOCUS10074</name>
</gene>
<evidence type="ECO:0000256" key="2">
    <source>
        <dbReference type="SAM" id="MobiDB-lite"/>
    </source>
</evidence>